<dbReference type="Proteomes" id="UP000076761">
    <property type="component" value="Unassembled WGS sequence"/>
</dbReference>
<proteinExistence type="predicted"/>
<keyword evidence="3" id="KW-1185">Reference proteome</keyword>
<gene>
    <name evidence="2" type="ORF">NEOLEDRAFT_1128880</name>
</gene>
<evidence type="ECO:0000313" key="2">
    <source>
        <dbReference type="EMBL" id="KZT28704.1"/>
    </source>
</evidence>
<evidence type="ECO:0000256" key="1">
    <source>
        <dbReference type="SAM" id="SignalP"/>
    </source>
</evidence>
<protein>
    <recommendedName>
        <fullName evidence="4">Secreted protein</fullName>
    </recommendedName>
</protein>
<feature type="signal peptide" evidence="1">
    <location>
        <begin position="1"/>
        <end position="16"/>
    </location>
</feature>
<name>A0A165UU22_9AGAM</name>
<dbReference type="InParanoid" id="A0A165UU22"/>
<dbReference type="AlphaFoldDB" id="A0A165UU22"/>
<evidence type="ECO:0008006" key="4">
    <source>
        <dbReference type="Google" id="ProtNLM"/>
    </source>
</evidence>
<reference evidence="2 3" key="1">
    <citation type="journal article" date="2016" name="Mol. Biol. Evol.">
        <title>Comparative Genomics of Early-Diverging Mushroom-Forming Fungi Provides Insights into the Origins of Lignocellulose Decay Capabilities.</title>
        <authorList>
            <person name="Nagy L.G."/>
            <person name="Riley R."/>
            <person name="Tritt A."/>
            <person name="Adam C."/>
            <person name="Daum C."/>
            <person name="Floudas D."/>
            <person name="Sun H."/>
            <person name="Yadav J.S."/>
            <person name="Pangilinan J."/>
            <person name="Larsson K.H."/>
            <person name="Matsuura K."/>
            <person name="Barry K."/>
            <person name="Labutti K."/>
            <person name="Kuo R."/>
            <person name="Ohm R.A."/>
            <person name="Bhattacharya S.S."/>
            <person name="Shirouzu T."/>
            <person name="Yoshinaga Y."/>
            <person name="Martin F.M."/>
            <person name="Grigoriev I.V."/>
            <person name="Hibbett D.S."/>
        </authorList>
    </citation>
    <scope>NUCLEOTIDE SEQUENCE [LARGE SCALE GENOMIC DNA]</scope>
    <source>
        <strain evidence="2 3">HHB14362 ss-1</strain>
    </source>
</reference>
<organism evidence="2 3">
    <name type="scientific">Neolentinus lepideus HHB14362 ss-1</name>
    <dbReference type="NCBI Taxonomy" id="1314782"/>
    <lineage>
        <taxon>Eukaryota</taxon>
        <taxon>Fungi</taxon>
        <taxon>Dikarya</taxon>
        <taxon>Basidiomycota</taxon>
        <taxon>Agaricomycotina</taxon>
        <taxon>Agaricomycetes</taxon>
        <taxon>Gloeophyllales</taxon>
        <taxon>Gloeophyllaceae</taxon>
        <taxon>Neolentinus</taxon>
    </lineage>
</organism>
<dbReference type="EMBL" id="KV425556">
    <property type="protein sequence ID" value="KZT28704.1"/>
    <property type="molecule type" value="Genomic_DNA"/>
</dbReference>
<evidence type="ECO:0000313" key="3">
    <source>
        <dbReference type="Proteomes" id="UP000076761"/>
    </source>
</evidence>
<keyword evidence="1" id="KW-0732">Signal</keyword>
<sequence>MLSYLLCLTGKRLCLASCQTCAIEVLCGARQDQRLYSICKSSAKPVYGNLLSLKCNCRSGEGLGMMEVAQPAVQARLLFSRSVHPDHNLDAFLVSHTVVAAKTSNDLRSVVTWAKVQR</sequence>
<accession>A0A165UU22</accession>
<feature type="chain" id="PRO_5007867924" description="Secreted protein" evidence="1">
    <location>
        <begin position="17"/>
        <end position="118"/>
    </location>
</feature>